<dbReference type="OrthoDB" id="9043248at2"/>
<dbReference type="PRINTS" id="PR00110">
    <property type="entry name" value="ALPHAAMYLASE"/>
</dbReference>
<dbReference type="GO" id="GO:0043169">
    <property type="term" value="F:cation binding"/>
    <property type="evidence" value="ECO:0007669"/>
    <property type="project" value="InterPro"/>
</dbReference>
<proteinExistence type="inferred from homology"/>
<dbReference type="Proteomes" id="UP000256541">
    <property type="component" value="Unassembled WGS sequence"/>
</dbReference>
<dbReference type="Pfam" id="PF00128">
    <property type="entry name" value="Alpha-amylase"/>
    <property type="match status" value="1"/>
</dbReference>
<keyword evidence="2 5" id="KW-0378">Hydrolase</keyword>
<protein>
    <recommendedName>
        <fullName evidence="5">Alpha-amylase</fullName>
        <ecNumber evidence="5">3.2.1.1</ecNumber>
    </recommendedName>
</protein>
<dbReference type="PANTHER" id="PTHR10357">
    <property type="entry name" value="ALPHA-AMYLASE FAMILY MEMBER"/>
    <property type="match status" value="1"/>
</dbReference>
<evidence type="ECO:0000256" key="3">
    <source>
        <dbReference type="ARBA" id="ARBA00023295"/>
    </source>
</evidence>
<comment type="similarity">
    <text evidence="1 4">Belongs to the glycosyl hydrolase 13 family.</text>
</comment>
<dbReference type="Gene3D" id="3.20.20.80">
    <property type="entry name" value="Glycosidases"/>
    <property type="match status" value="1"/>
</dbReference>
<keyword evidence="3 5" id="KW-0326">Glycosidase</keyword>
<comment type="caution">
    <text evidence="7">The sequence shown here is derived from an EMBL/GenBank/DDBJ whole genome shotgun (WGS) entry which is preliminary data.</text>
</comment>
<dbReference type="AlphaFoldDB" id="A0A3E0VV30"/>
<evidence type="ECO:0000313" key="7">
    <source>
        <dbReference type="EMBL" id="RFA13686.1"/>
    </source>
</evidence>
<dbReference type="EC" id="3.2.1.1" evidence="5"/>
<feature type="domain" description="Glycosyl hydrolase family 13 catalytic" evidence="6">
    <location>
        <begin position="41"/>
        <end position="382"/>
    </location>
</feature>
<dbReference type="GO" id="GO:0004556">
    <property type="term" value="F:alpha-amylase activity"/>
    <property type="evidence" value="ECO:0007669"/>
    <property type="project" value="UniProtKB-UniRule"/>
</dbReference>
<dbReference type="InterPro" id="IPR006046">
    <property type="entry name" value="Alpha_amylase"/>
</dbReference>
<dbReference type="SMART" id="SM00642">
    <property type="entry name" value="Aamy"/>
    <property type="match status" value="1"/>
</dbReference>
<dbReference type="PANTHER" id="PTHR10357:SF210">
    <property type="entry name" value="MALTODEXTRIN GLUCOSIDASE"/>
    <property type="match status" value="1"/>
</dbReference>
<evidence type="ECO:0000256" key="2">
    <source>
        <dbReference type="ARBA" id="ARBA00022801"/>
    </source>
</evidence>
<evidence type="ECO:0000259" key="6">
    <source>
        <dbReference type="SMART" id="SM00642"/>
    </source>
</evidence>
<accession>A0A3E0VV30</accession>
<dbReference type="GO" id="GO:0005975">
    <property type="term" value="P:carbohydrate metabolic process"/>
    <property type="evidence" value="ECO:0007669"/>
    <property type="project" value="InterPro"/>
</dbReference>
<evidence type="ECO:0000256" key="4">
    <source>
        <dbReference type="RuleBase" id="RU003615"/>
    </source>
</evidence>
<sequence length="467" mass="50705">MPSESATERAAAEPDWVSHAILWQVYPLGFTGAPVSAQAQDVAPDRGADGTHSLDRLVVWLDYAVELGVSGLLLGPVFASETHGYDTVDYFRLDPRLAGTTGEDSFHVLLREAHARGLRVVLDGVFNHVGRSFEPFRRALVEGPAAPEFRWFRAIGDPPADPSHQQFENFEGHDALVRLNHDEPAVVDFVAEVMNHWLARGADGWRLDAAYAVPPAFWARVLPRVRAEHPQTFVFGEVIHGDYSAIARASAFDSLTQYELWKAIWSSISDANFWELSAALQRHNGFLESFVPVTFVGNHDVNRLATSIADERHRAHALVVLMTVGGTPTVFYGDEQGLAAAKEEREGGDDAIRPEFAPSGPDALPPGGWPVYHLHQELIGLRRRHPWLHSALTTNITLTNEFFAYEVAAPGGSERLVVMLNLGDTASTQAVGGGLSVAAGEASLTPGDGGGTSVTVPPHGWVVLDTA</sequence>
<dbReference type="CDD" id="cd11354">
    <property type="entry name" value="AmyAc_bac_CMD_like"/>
    <property type="match status" value="1"/>
</dbReference>
<keyword evidence="5" id="KW-0119">Carbohydrate metabolism</keyword>
<dbReference type="InterPro" id="IPR006047">
    <property type="entry name" value="GH13_cat_dom"/>
</dbReference>
<reference evidence="7 8" key="1">
    <citation type="submission" date="2017-04" db="EMBL/GenBank/DDBJ databases">
        <title>Comparative genome analysis of Subtercola boreus.</title>
        <authorList>
            <person name="Cho Y.-J."/>
            <person name="Cho A."/>
            <person name="Kim O.-S."/>
            <person name="Lee J.-I."/>
        </authorList>
    </citation>
    <scope>NUCLEOTIDE SEQUENCE [LARGE SCALE GENOMIC DNA]</scope>
    <source>
        <strain evidence="7 8">P27479</strain>
    </source>
</reference>
<dbReference type="EMBL" id="NBXB01000034">
    <property type="protein sequence ID" value="RFA13686.1"/>
    <property type="molecule type" value="Genomic_DNA"/>
</dbReference>
<dbReference type="InterPro" id="IPR017853">
    <property type="entry name" value="GH"/>
</dbReference>
<comment type="catalytic activity">
    <reaction evidence="5">
        <text>Endohydrolysis of (1-&gt;4)-alpha-D-glucosidic linkages in polysaccharides containing three or more (1-&gt;4)-alpha-linked D-glucose units.</text>
        <dbReference type="EC" id="3.2.1.1"/>
    </reaction>
</comment>
<evidence type="ECO:0000256" key="1">
    <source>
        <dbReference type="ARBA" id="ARBA00008061"/>
    </source>
</evidence>
<gene>
    <name evidence="7" type="ORF">B7R22_12770</name>
</gene>
<evidence type="ECO:0000256" key="5">
    <source>
        <dbReference type="RuleBase" id="RU361134"/>
    </source>
</evidence>
<organism evidence="7 8">
    <name type="scientific">Subtercola boreus</name>
    <dbReference type="NCBI Taxonomy" id="120213"/>
    <lineage>
        <taxon>Bacteria</taxon>
        <taxon>Bacillati</taxon>
        <taxon>Actinomycetota</taxon>
        <taxon>Actinomycetes</taxon>
        <taxon>Micrococcales</taxon>
        <taxon>Microbacteriaceae</taxon>
        <taxon>Subtercola</taxon>
    </lineage>
</organism>
<evidence type="ECO:0000313" key="8">
    <source>
        <dbReference type="Proteomes" id="UP000256541"/>
    </source>
</evidence>
<dbReference type="SUPFAM" id="SSF51445">
    <property type="entry name" value="(Trans)glycosidases"/>
    <property type="match status" value="1"/>
</dbReference>
<name>A0A3E0VV30_9MICO</name>
<dbReference type="RefSeq" id="WP_116412247.1">
    <property type="nucleotide sequence ID" value="NZ_NBXB01000034.1"/>
</dbReference>